<comment type="caution">
    <text evidence="6">The sequence shown here is derived from an EMBL/GenBank/DDBJ whole genome shotgun (WGS) entry which is preliminary data.</text>
</comment>
<dbReference type="PANTHER" id="PTHR47787">
    <property type="entry name" value="CENTROMERE-BINDING PROTEIN 1"/>
    <property type="match status" value="1"/>
</dbReference>
<feature type="domain" description="BHLH" evidence="5">
    <location>
        <begin position="215"/>
        <end position="263"/>
    </location>
</feature>
<dbReference type="EMBL" id="BTGD01000003">
    <property type="protein sequence ID" value="GMM54900.1"/>
    <property type="molecule type" value="Genomic_DNA"/>
</dbReference>
<reference evidence="6 7" key="1">
    <citation type="journal article" date="2023" name="Elife">
        <title>Identification of key yeast species and microbe-microbe interactions impacting larval growth of Drosophila in the wild.</title>
        <authorList>
            <person name="Mure A."/>
            <person name="Sugiura Y."/>
            <person name="Maeda R."/>
            <person name="Honda K."/>
            <person name="Sakurai N."/>
            <person name="Takahashi Y."/>
            <person name="Watada M."/>
            <person name="Katoh T."/>
            <person name="Gotoh A."/>
            <person name="Gotoh Y."/>
            <person name="Taniguchi I."/>
            <person name="Nakamura K."/>
            <person name="Hayashi T."/>
            <person name="Katayama T."/>
            <person name="Uemura T."/>
            <person name="Hattori Y."/>
        </authorList>
    </citation>
    <scope>NUCLEOTIDE SEQUENCE [LARGE SCALE GENOMIC DNA]</scope>
    <source>
        <strain evidence="6 7">KH-74</strain>
    </source>
</reference>
<dbReference type="InterPro" id="IPR036638">
    <property type="entry name" value="HLH_DNA-bd_sf"/>
</dbReference>
<dbReference type="Gene3D" id="4.10.280.10">
    <property type="entry name" value="Helix-loop-helix DNA-binding domain"/>
    <property type="match status" value="1"/>
</dbReference>
<evidence type="ECO:0000256" key="3">
    <source>
        <dbReference type="SAM" id="Coils"/>
    </source>
</evidence>
<dbReference type="AlphaFoldDB" id="A0AAV5RTY9"/>
<keyword evidence="1" id="KW-0238">DNA-binding</keyword>
<dbReference type="SMART" id="SM00353">
    <property type="entry name" value="HLH"/>
    <property type="match status" value="1"/>
</dbReference>
<feature type="compositionally biased region" description="Basic and acidic residues" evidence="4">
    <location>
        <begin position="210"/>
        <end position="228"/>
    </location>
</feature>
<feature type="compositionally biased region" description="Low complexity" evidence="4">
    <location>
        <begin position="52"/>
        <end position="71"/>
    </location>
</feature>
<dbReference type="InterPro" id="IPR011598">
    <property type="entry name" value="bHLH_dom"/>
</dbReference>
<feature type="compositionally biased region" description="Basic and acidic residues" evidence="4">
    <location>
        <begin position="42"/>
        <end position="51"/>
    </location>
</feature>
<evidence type="ECO:0000256" key="2">
    <source>
        <dbReference type="ARBA" id="ARBA00023242"/>
    </source>
</evidence>
<feature type="compositionally biased region" description="Basic residues" evidence="4">
    <location>
        <begin position="30"/>
        <end position="41"/>
    </location>
</feature>
<dbReference type="SUPFAM" id="SSF47459">
    <property type="entry name" value="HLH, helix-loop-helix DNA-binding domain"/>
    <property type="match status" value="1"/>
</dbReference>
<name>A0AAV5RTY9_MAUHU</name>
<feature type="compositionally biased region" description="Acidic residues" evidence="4">
    <location>
        <begin position="178"/>
        <end position="189"/>
    </location>
</feature>
<dbReference type="Proteomes" id="UP001377567">
    <property type="component" value="Unassembled WGS sequence"/>
</dbReference>
<feature type="coiled-coil region" evidence="3">
    <location>
        <begin position="249"/>
        <end position="312"/>
    </location>
</feature>
<feature type="region of interest" description="Disordered" evidence="4">
    <location>
        <begin position="317"/>
        <end position="337"/>
    </location>
</feature>
<keyword evidence="7" id="KW-1185">Reference proteome</keyword>
<evidence type="ECO:0000259" key="5">
    <source>
        <dbReference type="PROSITE" id="PS50888"/>
    </source>
</evidence>
<dbReference type="CDD" id="cd11398">
    <property type="entry name" value="bHLHzip_scCBP1"/>
    <property type="match status" value="1"/>
</dbReference>
<proteinExistence type="predicted"/>
<evidence type="ECO:0000313" key="7">
    <source>
        <dbReference type="Proteomes" id="UP001377567"/>
    </source>
</evidence>
<evidence type="ECO:0000256" key="4">
    <source>
        <dbReference type="SAM" id="MobiDB-lite"/>
    </source>
</evidence>
<keyword evidence="2" id="KW-0539">Nucleus</keyword>
<dbReference type="GO" id="GO:0003700">
    <property type="term" value="F:DNA-binding transcription factor activity"/>
    <property type="evidence" value="ECO:0007669"/>
    <property type="project" value="InterPro"/>
</dbReference>
<keyword evidence="3" id="KW-0175">Coiled coil</keyword>
<dbReference type="GO" id="GO:0046983">
    <property type="term" value="F:protein dimerization activity"/>
    <property type="evidence" value="ECO:0007669"/>
    <property type="project" value="InterPro"/>
</dbReference>
<evidence type="ECO:0000313" key="6">
    <source>
        <dbReference type="EMBL" id="GMM54900.1"/>
    </source>
</evidence>
<dbReference type="InterPro" id="IPR047206">
    <property type="entry name" value="bHLHzip_scCBP1-like"/>
</dbReference>
<feature type="compositionally biased region" description="Basic and acidic residues" evidence="4">
    <location>
        <begin position="8"/>
        <end position="23"/>
    </location>
</feature>
<dbReference type="GO" id="GO:0005634">
    <property type="term" value="C:nucleus"/>
    <property type="evidence" value="ECO:0007669"/>
    <property type="project" value="TreeGrafter"/>
</dbReference>
<gene>
    <name evidence="6" type="ORF">DAKH74_015160</name>
</gene>
<sequence>MDSTSDSRSSERGHGSDRKREYDGMGGHSSSKRQRRRHGHGHSRESRESRDSSSATATAVAVAAAAAASGDDSNIDAELLGANEDRAEDNGQDGEYQDAQAEHDAHVADAAAAVSATYDELVQHNQRHAEEDEEDESQDIGVSLNENATKKALSVKGEHETGAGHEVEDDVDKKLAEADAEGDDSLNDIDEARKRLARRGRKAAPVTGTDEWKQQRRDSHKEVERRRRESINQAISSLSLLLPVKETSKAAILSRAAEYIEKLKETENANIEKWTLQKLLSEQSASQLETANAKLQEELGNAFKELDNAKRLLAKHGLSLPDSASGDAEGSDANAKK</sequence>
<dbReference type="Pfam" id="PF00010">
    <property type="entry name" value="HLH"/>
    <property type="match status" value="1"/>
</dbReference>
<dbReference type="GO" id="GO:0003677">
    <property type="term" value="F:DNA binding"/>
    <property type="evidence" value="ECO:0007669"/>
    <property type="project" value="UniProtKB-KW"/>
</dbReference>
<dbReference type="PANTHER" id="PTHR47787:SF1">
    <property type="entry name" value="CENTROMERE-BINDING PROTEIN 1"/>
    <property type="match status" value="1"/>
</dbReference>
<feature type="compositionally biased region" description="Basic and acidic residues" evidence="4">
    <location>
        <begin position="156"/>
        <end position="177"/>
    </location>
</feature>
<feature type="region of interest" description="Disordered" evidence="4">
    <location>
        <begin position="1"/>
        <end position="228"/>
    </location>
</feature>
<protein>
    <submittedName>
        <fullName evidence="6">Cbf1 protein</fullName>
    </submittedName>
</protein>
<evidence type="ECO:0000256" key="1">
    <source>
        <dbReference type="ARBA" id="ARBA00023125"/>
    </source>
</evidence>
<dbReference type="PROSITE" id="PS50888">
    <property type="entry name" value="BHLH"/>
    <property type="match status" value="1"/>
</dbReference>
<organism evidence="6 7">
    <name type="scientific">Maudiozyma humilis</name>
    <name type="common">Sour dough yeast</name>
    <name type="synonym">Kazachstania humilis</name>
    <dbReference type="NCBI Taxonomy" id="51915"/>
    <lineage>
        <taxon>Eukaryota</taxon>
        <taxon>Fungi</taxon>
        <taxon>Dikarya</taxon>
        <taxon>Ascomycota</taxon>
        <taxon>Saccharomycotina</taxon>
        <taxon>Saccharomycetes</taxon>
        <taxon>Saccharomycetales</taxon>
        <taxon>Saccharomycetaceae</taxon>
        <taxon>Maudiozyma</taxon>
    </lineage>
</organism>
<accession>A0AAV5RTY9</accession>